<dbReference type="PANTHER" id="PTHR13528:SF2">
    <property type="entry name" value="LARGE RIBOSOMAL SUBUNIT PROTEIN BL28M"/>
    <property type="match status" value="1"/>
</dbReference>
<dbReference type="SUPFAM" id="SSF143800">
    <property type="entry name" value="L28p-like"/>
    <property type="match status" value="1"/>
</dbReference>
<dbReference type="GO" id="GO:0005840">
    <property type="term" value="C:ribosome"/>
    <property type="evidence" value="ECO:0007669"/>
    <property type="project" value="UniProtKB-KW"/>
</dbReference>
<dbReference type="InterPro" id="IPR034704">
    <property type="entry name" value="Ribosomal_bL28/bL31-like_sf"/>
</dbReference>
<dbReference type="PANTHER" id="PTHR13528">
    <property type="entry name" value="39S RIBOSOMAL PROTEIN L28, MITOCHONDRIAL"/>
    <property type="match status" value="1"/>
</dbReference>
<keyword evidence="3" id="KW-0687">Ribonucleoprotein</keyword>
<gene>
    <name evidence="4" type="primary">rpmB</name>
    <name evidence="4" type="ORF">magtdc_221</name>
</gene>
<dbReference type="RefSeq" id="WP_146656908.1">
    <property type="nucleotide sequence ID" value="NZ_NXGO01000048.1"/>
</dbReference>
<evidence type="ECO:0000313" key="4">
    <source>
        <dbReference type="EMBL" id="PIM95745.1"/>
    </source>
</evidence>
<keyword evidence="2 4" id="KW-0689">Ribosomal protein</keyword>
<accession>A0ABX4MGC3</accession>
<evidence type="ECO:0000256" key="3">
    <source>
        <dbReference type="ARBA" id="ARBA00023274"/>
    </source>
</evidence>
<protein>
    <submittedName>
        <fullName evidence="4">50S ribosomal protein L28</fullName>
    </submittedName>
</protein>
<dbReference type="Pfam" id="PF00830">
    <property type="entry name" value="Ribosomal_L28"/>
    <property type="match status" value="1"/>
</dbReference>
<evidence type="ECO:0000313" key="5">
    <source>
        <dbReference type="Proteomes" id="UP000230981"/>
    </source>
</evidence>
<dbReference type="InterPro" id="IPR026569">
    <property type="entry name" value="Ribosomal_bL28"/>
</dbReference>
<name>A0ABX4MGC3_9HYPH</name>
<dbReference type="InterPro" id="IPR037147">
    <property type="entry name" value="Ribosomal_bL28_sf"/>
</dbReference>
<evidence type="ECO:0000256" key="2">
    <source>
        <dbReference type="ARBA" id="ARBA00022980"/>
    </source>
</evidence>
<comment type="similarity">
    <text evidence="1">Belongs to the bacterial ribosomal protein bL28 family.</text>
</comment>
<reference evidence="4" key="1">
    <citation type="submission" date="2017-09" db="EMBL/GenBank/DDBJ databases">
        <authorList>
            <person name="Campbell M.A."/>
            <person name="Lukasik P."/>
            <person name="Simon C."/>
            <person name="McCutcheon J.P."/>
        </authorList>
    </citation>
    <scope>NUCLEOTIDE SEQUENCE [LARGE SCALE GENOMIC DNA]</scope>
    <source>
        <strain evidence="4">MAGTDC</strain>
    </source>
</reference>
<keyword evidence="5" id="KW-1185">Reference proteome</keyword>
<dbReference type="Gene3D" id="2.30.170.40">
    <property type="entry name" value="Ribosomal protein L28/L24"/>
    <property type="match status" value="1"/>
</dbReference>
<dbReference type="EMBL" id="NXGO01000048">
    <property type="protein sequence ID" value="PIM95745.1"/>
    <property type="molecule type" value="Genomic_DNA"/>
</dbReference>
<evidence type="ECO:0000256" key="1">
    <source>
        <dbReference type="ARBA" id="ARBA00008760"/>
    </source>
</evidence>
<comment type="caution">
    <text evidence="4">The sequence shown here is derived from an EMBL/GenBank/DDBJ whole genome shotgun (WGS) entry which is preliminary data.</text>
</comment>
<proteinExistence type="inferred from homology"/>
<sequence length="96" mass="11579">MKYMLKMKHKPGFGNKKSYSDNKTKRKFAVNYKQLKLWSFILNDFIYIKSSMKLIKFIRHYGGIDFYIINNDNIHEHVKSLRGHMVKNCFNELLTK</sequence>
<dbReference type="Proteomes" id="UP000230981">
    <property type="component" value="Unassembled WGS sequence"/>
</dbReference>
<organism evidence="4 5">
    <name type="scientific">Candidatus Hodgkinia cicadicola</name>
    <dbReference type="NCBI Taxonomy" id="573658"/>
    <lineage>
        <taxon>Bacteria</taxon>
        <taxon>Pseudomonadati</taxon>
        <taxon>Pseudomonadota</taxon>
        <taxon>Alphaproteobacteria</taxon>
        <taxon>Hyphomicrobiales</taxon>
        <taxon>Candidatus Hodgkinia</taxon>
    </lineage>
</organism>